<keyword evidence="2" id="KW-1185">Reference proteome</keyword>
<reference evidence="2" key="1">
    <citation type="journal article" date="2019" name="Int. J. Syst. Evol. Microbiol.">
        <title>The Global Catalogue of Microorganisms (GCM) 10K type strain sequencing project: providing services to taxonomists for standard genome sequencing and annotation.</title>
        <authorList>
            <consortium name="The Broad Institute Genomics Platform"/>
            <consortium name="The Broad Institute Genome Sequencing Center for Infectious Disease"/>
            <person name="Wu L."/>
            <person name="Ma J."/>
        </authorList>
    </citation>
    <scope>NUCLEOTIDE SEQUENCE [LARGE SCALE GENOMIC DNA]</scope>
    <source>
        <strain evidence="2">CGMCC 4.7020</strain>
    </source>
</reference>
<gene>
    <name evidence="1" type="ORF">ACFQ5X_31870</name>
</gene>
<evidence type="ECO:0000313" key="1">
    <source>
        <dbReference type="EMBL" id="MFD1310429.1"/>
    </source>
</evidence>
<evidence type="ECO:0000313" key="2">
    <source>
        <dbReference type="Proteomes" id="UP001597058"/>
    </source>
</evidence>
<organism evidence="1 2">
    <name type="scientific">Streptomyces kaempferi</name>
    <dbReference type="NCBI Taxonomy" id="333725"/>
    <lineage>
        <taxon>Bacteria</taxon>
        <taxon>Bacillati</taxon>
        <taxon>Actinomycetota</taxon>
        <taxon>Actinomycetes</taxon>
        <taxon>Kitasatosporales</taxon>
        <taxon>Streptomycetaceae</taxon>
        <taxon>Streptomyces</taxon>
    </lineage>
</organism>
<dbReference type="Proteomes" id="UP001597058">
    <property type="component" value="Unassembled WGS sequence"/>
</dbReference>
<sequence length="89" mass="10067">MLYGTPGRDSIDGWRLRDHEHMESWTIKHFSQANPEGTGQDDVPALLRRVADSIEGLGLVEVQDLVMHTEITADGYRPSLTVYFHDAED</sequence>
<name>A0ABW3XPE9_9ACTN</name>
<dbReference type="EMBL" id="JBHTMM010000052">
    <property type="protein sequence ID" value="MFD1310429.1"/>
    <property type="molecule type" value="Genomic_DNA"/>
</dbReference>
<proteinExistence type="predicted"/>
<comment type="caution">
    <text evidence="1">The sequence shown here is derived from an EMBL/GenBank/DDBJ whole genome shotgun (WGS) entry which is preliminary data.</text>
</comment>
<protein>
    <submittedName>
        <fullName evidence="1">Uncharacterized protein</fullName>
    </submittedName>
</protein>
<accession>A0ABW3XPE9</accession>
<dbReference type="RefSeq" id="WP_381329726.1">
    <property type="nucleotide sequence ID" value="NZ_JBHTMM010000052.1"/>
</dbReference>